<evidence type="ECO:0000256" key="1">
    <source>
        <dbReference type="SAM" id="Phobius"/>
    </source>
</evidence>
<reference evidence="2 3" key="1">
    <citation type="submission" date="2018-01" db="EMBL/GenBank/DDBJ databases">
        <title>Bacillus asahii Genome sequencing and assembly.</title>
        <authorList>
            <person name="Jiang H."/>
            <person name="Feng Y."/>
            <person name="Zhao F."/>
            <person name="Lin X."/>
        </authorList>
    </citation>
    <scope>NUCLEOTIDE SEQUENCE [LARGE SCALE GENOMIC DNA]</scope>
    <source>
        <strain evidence="2 3">OM18</strain>
    </source>
</reference>
<feature type="transmembrane region" description="Helical" evidence="1">
    <location>
        <begin position="55"/>
        <end position="76"/>
    </location>
</feature>
<dbReference type="KEGG" id="pasa:BAOM_1097"/>
<keyword evidence="1" id="KW-0472">Membrane</keyword>
<keyword evidence="1" id="KW-0812">Transmembrane</keyword>
<evidence type="ECO:0000313" key="3">
    <source>
        <dbReference type="Proteomes" id="UP000283095"/>
    </source>
</evidence>
<dbReference type="Proteomes" id="UP000283095">
    <property type="component" value="Chromosome"/>
</dbReference>
<gene>
    <name evidence="2" type="ORF">BAOM_1097</name>
</gene>
<name>A0A3Q9RL56_9BACI</name>
<keyword evidence="1" id="KW-1133">Transmembrane helix</keyword>
<protein>
    <submittedName>
        <fullName evidence="2">Uncharacterized protein</fullName>
    </submittedName>
</protein>
<proteinExistence type="predicted"/>
<accession>A0A3Q9RL56</accession>
<organism evidence="2 3">
    <name type="scientific">Peribacillus asahii</name>
    <dbReference type="NCBI Taxonomy" id="228899"/>
    <lineage>
        <taxon>Bacteria</taxon>
        <taxon>Bacillati</taxon>
        <taxon>Bacillota</taxon>
        <taxon>Bacilli</taxon>
        <taxon>Bacillales</taxon>
        <taxon>Bacillaceae</taxon>
        <taxon>Peribacillus</taxon>
    </lineage>
</organism>
<dbReference type="AlphaFoldDB" id="A0A3Q9RL56"/>
<feature type="transmembrane region" description="Helical" evidence="1">
    <location>
        <begin position="21"/>
        <end position="40"/>
    </location>
</feature>
<sequence length="88" mass="10188">MKVFSSIFHFIEKMYHAIRELFWLFFVFILFPLVTIVMFISGRDYMNEGATLTGIGLYSAGVVFALLTVGFVYGTVSEYIDKLKQRNK</sequence>
<evidence type="ECO:0000313" key="2">
    <source>
        <dbReference type="EMBL" id="AZV41708.1"/>
    </source>
</evidence>
<dbReference type="EMBL" id="CP026095">
    <property type="protein sequence ID" value="AZV41708.1"/>
    <property type="molecule type" value="Genomic_DNA"/>
</dbReference>